<dbReference type="AlphaFoldDB" id="A0A371IN94"/>
<proteinExistence type="predicted"/>
<keyword evidence="4" id="KW-1185">Reference proteome</keyword>
<evidence type="ECO:0000313" key="5">
    <source>
        <dbReference type="Proteomes" id="UP000319424"/>
    </source>
</evidence>
<gene>
    <name evidence="2" type="ORF">BBG48_002505</name>
    <name evidence="3" type="ORF">FL857_05435</name>
</gene>
<dbReference type="Proteomes" id="UP000093352">
    <property type="component" value="Unassembled WGS sequence"/>
</dbReference>
<dbReference type="Proteomes" id="UP000319424">
    <property type="component" value="Unassembled WGS sequence"/>
</dbReference>
<comment type="caution">
    <text evidence="2">The sequence shown here is derived from an EMBL/GenBank/DDBJ whole genome shotgun (WGS) entry which is preliminary data.</text>
</comment>
<evidence type="ECO:0000313" key="2">
    <source>
        <dbReference type="EMBL" id="RDY21963.1"/>
    </source>
</evidence>
<protein>
    <submittedName>
        <fullName evidence="2">ATPase</fullName>
    </submittedName>
</protein>
<organism evidence="2 4">
    <name type="scientific">Criibacterium bergeronii</name>
    <dbReference type="NCBI Taxonomy" id="1871336"/>
    <lineage>
        <taxon>Bacteria</taxon>
        <taxon>Bacillati</taxon>
        <taxon>Bacillota</taxon>
        <taxon>Clostridia</taxon>
        <taxon>Peptostreptococcales</taxon>
        <taxon>Filifactoraceae</taxon>
        <taxon>Criibacterium</taxon>
    </lineage>
</organism>
<dbReference type="RefSeq" id="WP_068914136.1">
    <property type="nucleotide sequence ID" value="NZ_MBEW02000003.1"/>
</dbReference>
<name>A0A371IN94_9FIRM</name>
<evidence type="ECO:0000313" key="3">
    <source>
        <dbReference type="EMBL" id="TRW26887.1"/>
    </source>
</evidence>
<evidence type="ECO:0000313" key="4">
    <source>
        <dbReference type="Proteomes" id="UP000093352"/>
    </source>
</evidence>
<reference evidence="2" key="2">
    <citation type="submission" date="2018-07" db="EMBL/GenBank/DDBJ databases">
        <authorList>
            <person name="Quirk P.G."/>
            <person name="Krulwich T.A."/>
        </authorList>
    </citation>
    <scope>NUCLEOTIDE SEQUENCE</scope>
    <source>
        <strain evidence="2">CCRI-22567</strain>
    </source>
</reference>
<dbReference type="STRING" id="1871336.BBG48_06920"/>
<evidence type="ECO:0000256" key="1">
    <source>
        <dbReference type="SAM" id="Coils"/>
    </source>
</evidence>
<reference evidence="2 4" key="1">
    <citation type="journal article" date="2016" name="Genome Announc.">
        <title>Draft Genome Sequence of Criibacterium bergeronii gen. nov., sp. nov., Strain CCRI-22567T, Isolated from a Vaginal Sample from a Woman with Bacterial Vaginosis.</title>
        <authorList>
            <person name="Maheux A.F."/>
            <person name="Berube E."/>
            <person name="Boudreau D.K."/>
            <person name="Raymond F."/>
            <person name="Corbeil J."/>
            <person name="Roy P.H."/>
            <person name="Boissinot M."/>
            <person name="Omar R.F."/>
        </authorList>
    </citation>
    <scope>NUCLEOTIDE SEQUENCE [LARGE SCALE GENOMIC DNA]</scope>
    <source>
        <strain evidence="2 4">CCRI-22567</strain>
    </source>
</reference>
<keyword evidence="1" id="KW-0175">Coiled coil</keyword>
<dbReference type="EMBL" id="MBEW02000003">
    <property type="protein sequence ID" value="RDY21963.1"/>
    <property type="molecule type" value="Genomic_DNA"/>
</dbReference>
<dbReference type="OrthoDB" id="1690557at2"/>
<reference evidence="3 5" key="3">
    <citation type="submission" date="2019-07" db="EMBL/GenBank/DDBJ databases">
        <title>Criibacterium bergeronii gen. nov., sp. nov. isolated from human clinical samples.</title>
        <authorList>
            <person name="Maheux A.F."/>
            <person name="Boudreau D.K."/>
            <person name="Berube E."/>
            <person name="Brodeur S."/>
            <person name="Bernard K.A."/>
            <person name="Abed J.Y."/>
            <person name="Ducrey E."/>
            <person name="Guay E.F."/>
            <person name="Raymond F."/>
            <person name="Corbeil J."/>
            <person name="Domingo M.-C."/>
            <person name="Roy P.H."/>
            <person name="Boissinot M."/>
            <person name="Tocheva E.I."/>
            <person name="Omar R.F."/>
        </authorList>
    </citation>
    <scope>NUCLEOTIDE SEQUENCE [LARGE SCALE GENOMIC DNA]</scope>
    <source>
        <strain evidence="3 5">CCRI-24246</strain>
    </source>
</reference>
<dbReference type="EMBL" id="VJXW01000006">
    <property type="protein sequence ID" value="TRW26887.1"/>
    <property type="molecule type" value="Genomic_DNA"/>
</dbReference>
<accession>A0A371IN94</accession>
<sequence>MEKINGATFKLLDELEDIIDNAGNIPLSRKVAVDKEELLEIIKDIKIGLPNQFKQAEWVNNEKQKILDDAQKDADSLLARTQTFVDEKVKESEITKLAQENANKTLQLANATAEEIKIGAKAYAIEMLGKLHSNIEKINKVIEENIKELEEYNG</sequence>
<feature type="coiled-coil region" evidence="1">
    <location>
        <begin position="60"/>
        <end position="152"/>
    </location>
</feature>